<proteinExistence type="predicted"/>
<protein>
    <recommendedName>
        <fullName evidence="1">F-box domain-containing protein</fullName>
    </recommendedName>
</protein>
<dbReference type="PANTHER" id="PTHR33784:SF10">
    <property type="entry name" value="F-BOX PROTEIN"/>
    <property type="match status" value="1"/>
</dbReference>
<dbReference type="InterPro" id="IPR040338">
    <property type="entry name" value="At1g67623-like"/>
</dbReference>
<reference evidence="2" key="1">
    <citation type="submission" date="2018-02" db="EMBL/GenBank/DDBJ databases">
        <authorList>
            <person name="Cohen D.B."/>
            <person name="Kent A.D."/>
        </authorList>
    </citation>
    <scope>NUCLEOTIDE SEQUENCE</scope>
</reference>
<feature type="domain" description="F-box" evidence="1">
    <location>
        <begin position="18"/>
        <end position="67"/>
    </location>
</feature>
<dbReference type="Pfam" id="PF23310">
    <property type="entry name" value="TPR_27"/>
    <property type="match status" value="1"/>
</dbReference>
<dbReference type="PROSITE" id="PS50181">
    <property type="entry name" value="FBOX"/>
    <property type="match status" value="1"/>
</dbReference>
<accession>A0A2N9FRX7</accession>
<organism evidence="2">
    <name type="scientific">Fagus sylvatica</name>
    <name type="common">Beechnut</name>
    <dbReference type="NCBI Taxonomy" id="28930"/>
    <lineage>
        <taxon>Eukaryota</taxon>
        <taxon>Viridiplantae</taxon>
        <taxon>Streptophyta</taxon>
        <taxon>Embryophyta</taxon>
        <taxon>Tracheophyta</taxon>
        <taxon>Spermatophyta</taxon>
        <taxon>Magnoliopsida</taxon>
        <taxon>eudicotyledons</taxon>
        <taxon>Gunneridae</taxon>
        <taxon>Pentapetalae</taxon>
        <taxon>rosids</taxon>
        <taxon>fabids</taxon>
        <taxon>Fagales</taxon>
        <taxon>Fagaceae</taxon>
        <taxon>Fagus</taxon>
    </lineage>
</organism>
<dbReference type="InterPro" id="IPR036047">
    <property type="entry name" value="F-box-like_dom_sf"/>
</dbReference>
<evidence type="ECO:0000313" key="2">
    <source>
        <dbReference type="EMBL" id="SPC90012.1"/>
    </source>
</evidence>
<dbReference type="AlphaFoldDB" id="A0A2N9FRX7"/>
<dbReference type="PANTHER" id="PTHR33784">
    <property type="entry name" value="OS05G0482100 PROTEIN"/>
    <property type="match status" value="1"/>
</dbReference>
<evidence type="ECO:0000259" key="1">
    <source>
        <dbReference type="PROSITE" id="PS50181"/>
    </source>
</evidence>
<dbReference type="InterPro" id="IPR057136">
    <property type="entry name" value="At2g35280_TPR_dom"/>
</dbReference>
<dbReference type="InterPro" id="IPR001810">
    <property type="entry name" value="F-box_dom"/>
</dbReference>
<sequence>MAILKATRMTKYKRKFHPPALKSLPKELLTEVLGRVASASFTDLFNAKLSCKDFLEVAEDDYILQQVSLEKFPIIPYRLSNEESSFLKRCEEFGNPESLFRQGVIDYFSLARKESGLEYLKRAAEKGHLEAIYVYGIVLLCSEGQLKQEGLKIVSCLKSSKSRGLTECRKRIKTVMWDMWIRNSIVKQQALCSNPRKPCQVLKKIKGWESSEGELDEDDETDLCATCRCNCEVTWFSNMLRGRILDI</sequence>
<dbReference type="EMBL" id="OIVN01001113">
    <property type="protein sequence ID" value="SPC90012.1"/>
    <property type="molecule type" value="Genomic_DNA"/>
</dbReference>
<dbReference type="SUPFAM" id="SSF81901">
    <property type="entry name" value="HCP-like"/>
    <property type="match status" value="1"/>
</dbReference>
<gene>
    <name evidence="2" type="ORF">FSB_LOCUS17894</name>
</gene>
<dbReference type="SUPFAM" id="SSF81383">
    <property type="entry name" value="F-box domain"/>
    <property type="match status" value="1"/>
</dbReference>
<name>A0A2N9FRX7_FAGSY</name>